<dbReference type="AlphaFoldDB" id="A0A093UR50"/>
<organism evidence="2">
    <name type="scientific">Talaromyces marneffei PM1</name>
    <dbReference type="NCBI Taxonomy" id="1077442"/>
    <lineage>
        <taxon>Eukaryota</taxon>
        <taxon>Fungi</taxon>
        <taxon>Dikarya</taxon>
        <taxon>Ascomycota</taxon>
        <taxon>Pezizomycotina</taxon>
        <taxon>Eurotiomycetes</taxon>
        <taxon>Eurotiomycetidae</taxon>
        <taxon>Eurotiales</taxon>
        <taxon>Trichocomaceae</taxon>
        <taxon>Talaromyces</taxon>
        <taxon>Talaromyces sect. Talaromyces</taxon>
    </lineage>
</organism>
<reference key="1">
    <citation type="journal article" date="2014" name="PLoS Genet.">
        <title>Signature Gene Expression Reveals Novel Clues to the Molecular Mechanisms of Dimorphic Transition in Penicillium marneffei.</title>
        <authorList>
            <person name="Yang E."/>
            <person name="Wang G."/>
            <person name="Cai J."/>
            <person name="Woo P.C."/>
            <person name="Lau S.K."/>
            <person name="Yuen K.-Y."/>
            <person name="Chow W.-N."/>
            <person name="Lin X."/>
        </authorList>
    </citation>
    <scope>NUCLEOTIDE SEQUENCE [LARGE SCALE GENOMIC DNA]</scope>
    <source>
        <strain>PM1</strain>
    </source>
</reference>
<sequence>MTSDDQFFFDFLSYIPHDVKRYSAEVADSIDRHVDQAASVIKETLTIYFPNILPVGSRNVPALRRPPPKSVTDRVCDWVMRNRAWTAAFVAFFGTGAVLYLGSRTFDNRKRRARRAGNGARKEIVGMLLSTTKTLLFDQNLMESVIAGSPHEPMTRAIAEDLERRGFIVYVIVQSAEEEHTIQMQNRADIRALHLDLTITPSTPSEIHPALHVIYSLISQPQSPAPGIQPHTCQLSGLIILPSLNYPTGPIPTITASSWADTINTRLLSPILITQLFTPLLTHRNHSSSIVFLYPSISSSLSAPYAAPEVAVSRALSGFATSLRQELRLLQFSNGSPCNVDVVEMKLGNIDLGPHYRMPQVAGTEILAWSHHHRSLYGPSYLASVEQRPAASTGPNAIRGSPARALHNAIFDSIAPPRKSVLGRKKRREAVVYVGRGSRSYGIIGAWIPTSLVGWMLGHGSLPHLASDSGNSSETGWERV</sequence>
<dbReference type="PANTHER" id="PTHR43313">
    <property type="entry name" value="SHORT-CHAIN DEHYDROGENASE/REDUCTASE FAMILY 9C"/>
    <property type="match status" value="1"/>
</dbReference>
<reference evidence="2" key="2">
    <citation type="journal article" date="2014" name="PLoS Genet.">
        <title>Signature gene expression reveals novel clues to the molecular mechanisms of dimorphic transition in Penicillium marneffei.</title>
        <authorList>
            <person name="Yang E."/>
            <person name="Wang G."/>
            <person name="Cai J."/>
            <person name="Woo P.C."/>
            <person name="Lau S.K."/>
            <person name="Yuen K.-Y."/>
            <person name="Chow W.-N."/>
            <person name="Lin X."/>
        </authorList>
    </citation>
    <scope>NUCLEOTIDE SEQUENCE</scope>
    <source>
        <strain evidence="2">PM1</strain>
    </source>
</reference>
<comment type="caution">
    <text evidence="2">The sequence shown here is derived from an EMBL/GenBank/DDBJ whole genome shotgun (WGS) entry which is preliminary data.</text>
</comment>
<evidence type="ECO:0008006" key="3">
    <source>
        <dbReference type="Google" id="ProtNLM"/>
    </source>
</evidence>
<dbReference type="SUPFAM" id="SSF51735">
    <property type="entry name" value="NAD(P)-binding Rossmann-fold domains"/>
    <property type="match status" value="1"/>
</dbReference>
<dbReference type="Gene3D" id="3.40.50.720">
    <property type="entry name" value="NAD(P)-binding Rossmann-like Domain"/>
    <property type="match status" value="1"/>
</dbReference>
<evidence type="ECO:0000256" key="1">
    <source>
        <dbReference type="SAM" id="Phobius"/>
    </source>
</evidence>
<keyword evidence="1" id="KW-0472">Membrane</keyword>
<feature type="transmembrane region" description="Helical" evidence="1">
    <location>
        <begin position="84"/>
        <end position="102"/>
    </location>
</feature>
<dbReference type="EMBL" id="JPOX01000041">
    <property type="protein sequence ID" value="KFX42777.1"/>
    <property type="molecule type" value="Genomic_DNA"/>
</dbReference>
<evidence type="ECO:0000313" key="2">
    <source>
        <dbReference type="EMBL" id="KFX42777.1"/>
    </source>
</evidence>
<proteinExistence type="predicted"/>
<keyword evidence="1" id="KW-1133">Transmembrane helix</keyword>
<gene>
    <name evidence="2" type="ORF">GQ26_0410700</name>
</gene>
<dbReference type="PANTHER" id="PTHR43313:SF1">
    <property type="entry name" value="3BETA-HYDROXYSTEROID DEHYDROGENASE DHS-16"/>
    <property type="match status" value="1"/>
</dbReference>
<protein>
    <recommendedName>
        <fullName evidence="3">DUF1776-domain-containing protein</fullName>
    </recommendedName>
</protein>
<keyword evidence="1" id="KW-0812">Transmembrane</keyword>
<dbReference type="HOGENOM" id="CLU_022136_0_0_1"/>
<dbReference type="InterPro" id="IPR013952">
    <property type="entry name" value="DUF1776_fun"/>
</dbReference>
<accession>A0A093UR50</accession>
<dbReference type="InterPro" id="IPR036291">
    <property type="entry name" value="NAD(P)-bd_dom_sf"/>
</dbReference>
<name>A0A093UR50_TALMA</name>
<dbReference type="Pfam" id="PF08643">
    <property type="entry name" value="DUF1776"/>
    <property type="match status" value="1"/>
</dbReference>